<dbReference type="InterPro" id="IPR036259">
    <property type="entry name" value="MFS_trans_sf"/>
</dbReference>
<keyword evidence="10" id="KW-1185">Reference proteome</keyword>
<dbReference type="InterPro" id="IPR020846">
    <property type="entry name" value="MFS_dom"/>
</dbReference>
<evidence type="ECO:0000256" key="1">
    <source>
        <dbReference type="ARBA" id="ARBA00004651"/>
    </source>
</evidence>
<reference evidence="9 10" key="1">
    <citation type="submission" date="2024-09" db="EMBL/GenBank/DDBJ databases">
        <authorList>
            <person name="Sun Q."/>
            <person name="Mori K."/>
        </authorList>
    </citation>
    <scope>NUCLEOTIDE SEQUENCE [LARGE SCALE GENOMIC DNA]</scope>
    <source>
        <strain evidence="9 10">JCM 13852</strain>
    </source>
</reference>
<feature type="transmembrane region" description="Helical" evidence="7">
    <location>
        <begin position="135"/>
        <end position="153"/>
    </location>
</feature>
<evidence type="ECO:0000256" key="2">
    <source>
        <dbReference type="ARBA" id="ARBA00022448"/>
    </source>
</evidence>
<proteinExistence type="predicted"/>
<name>A0ABV5UHK4_9PSEU</name>
<evidence type="ECO:0000313" key="9">
    <source>
        <dbReference type="EMBL" id="MFB9689785.1"/>
    </source>
</evidence>
<feature type="transmembrane region" description="Helical" evidence="7">
    <location>
        <begin position="77"/>
        <end position="96"/>
    </location>
</feature>
<feature type="transmembrane region" description="Helical" evidence="7">
    <location>
        <begin position="269"/>
        <end position="292"/>
    </location>
</feature>
<evidence type="ECO:0000256" key="5">
    <source>
        <dbReference type="ARBA" id="ARBA00022989"/>
    </source>
</evidence>
<keyword evidence="4 7" id="KW-0812">Transmembrane</keyword>
<dbReference type="PANTHER" id="PTHR42718">
    <property type="entry name" value="MAJOR FACILITATOR SUPERFAMILY MULTIDRUG TRANSPORTER MFSC"/>
    <property type="match status" value="1"/>
</dbReference>
<dbReference type="Gene3D" id="1.20.1250.20">
    <property type="entry name" value="MFS general substrate transporter like domains"/>
    <property type="match status" value="1"/>
</dbReference>
<evidence type="ECO:0000256" key="4">
    <source>
        <dbReference type="ARBA" id="ARBA00022692"/>
    </source>
</evidence>
<feature type="transmembrane region" description="Helical" evidence="7">
    <location>
        <begin position="499"/>
        <end position="518"/>
    </location>
</feature>
<dbReference type="PANTHER" id="PTHR42718:SF42">
    <property type="entry name" value="EXPORT PROTEIN"/>
    <property type="match status" value="1"/>
</dbReference>
<evidence type="ECO:0000259" key="8">
    <source>
        <dbReference type="PROSITE" id="PS50850"/>
    </source>
</evidence>
<protein>
    <submittedName>
        <fullName evidence="9">DHA2 family efflux MFS transporter permease subunit</fullName>
    </submittedName>
</protein>
<feature type="transmembrane region" description="Helical" evidence="7">
    <location>
        <begin position="335"/>
        <end position="354"/>
    </location>
</feature>
<comment type="caution">
    <text evidence="9">The sequence shown here is derived from an EMBL/GenBank/DDBJ whole genome shotgun (WGS) entry which is preliminary data.</text>
</comment>
<evidence type="ECO:0000256" key="7">
    <source>
        <dbReference type="SAM" id="Phobius"/>
    </source>
</evidence>
<feature type="transmembrane region" description="Helical" evidence="7">
    <location>
        <begin position="46"/>
        <end position="65"/>
    </location>
</feature>
<dbReference type="SUPFAM" id="SSF103473">
    <property type="entry name" value="MFS general substrate transporter"/>
    <property type="match status" value="1"/>
</dbReference>
<dbReference type="RefSeq" id="WP_378204098.1">
    <property type="nucleotide sequence ID" value="NZ_JBHMBK010000041.1"/>
</dbReference>
<dbReference type="Proteomes" id="UP001589535">
    <property type="component" value="Unassembled WGS sequence"/>
</dbReference>
<dbReference type="CDD" id="cd17321">
    <property type="entry name" value="MFS_MMR_MDR_like"/>
    <property type="match status" value="1"/>
</dbReference>
<gene>
    <name evidence="9" type="ORF">ACFFTO_36895</name>
</gene>
<accession>A0ABV5UHK4</accession>
<feature type="transmembrane region" description="Helical" evidence="7">
    <location>
        <begin position="360"/>
        <end position="378"/>
    </location>
</feature>
<evidence type="ECO:0000313" key="10">
    <source>
        <dbReference type="Proteomes" id="UP001589535"/>
    </source>
</evidence>
<feature type="transmembrane region" description="Helical" evidence="7">
    <location>
        <begin position="102"/>
        <end position="123"/>
    </location>
</feature>
<comment type="subcellular location">
    <subcellularLocation>
        <location evidence="1">Cell membrane</location>
        <topology evidence="1">Multi-pass membrane protein</topology>
    </subcellularLocation>
</comment>
<keyword evidence="3" id="KW-1003">Cell membrane</keyword>
<feature type="transmembrane region" description="Helical" evidence="7">
    <location>
        <begin position="196"/>
        <end position="215"/>
    </location>
</feature>
<dbReference type="PROSITE" id="PS50850">
    <property type="entry name" value="MFS"/>
    <property type="match status" value="1"/>
</dbReference>
<feature type="transmembrane region" description="Helical" evidence="7">
    <location>
        <begin position="165"/>
        <end position="184"/>
    </location>
</feature>
<dbReference type="InterPro" id="IPR011701">
    <property type="entry name" value="MFS"/>
</dbReference>
<sequence length="535" mass="55420">MNARQANPWAALGALCLGFFMILLDTTIVSIAIPTMLRELGAGLNSIVWVISVYLLTYAVPMLFTSRLGDRFGPKRVFLAGLIVFTGASLWCGLSGNAEMLIAARAVQGLGAALMTPQTLAFITHLFPPAKRGPAMGMWGGVAGLATIAGPLLGGVLVDHFGWEWIFYVNVPIGAVAVVLTLLLVPDWQPKHSHSFDLLGIVLSSAALLCIVFGVQNGQQYDWGTVFGGITVFEIIGAGVVLMIAFLVWQRFNKREPLLPLQVFSNRNFSAGTLTAATVGFAMTGMFLPLVIYIQSVLGLSPTMGGLLTAPMSLLSGIIAPFVGRASDKVNGKYLVMFGLAALAAGLGIIALQATPDSNAWSFVPALLVCGLGIGCIFSPMSNLTMGSVEPRLAGTASGIFNTARQVGGVLGSAAIGVLLQARISASIADEATKAAAQLPEPYRAPFAEGIAHAAASTGEFGSAGGPAPMPGLPAEIAAQAGKLATTAVHSGLTDAARVTMLLPMGVLLLGVISAAVMQRVKPRWEAPVPEAAAA</sequence>
<dbReference type="EMBL" id="JBHMBK010000041">
    <property type="protein sequence ID" value="MFB9689785.1"/>
    <property type="molecule type" value="Genomic_DNA"/>
</dbReference>
<keyword evidence="5 7" id="KW-1133">Transmembrane helix</keyword>
<feature type="transmembrane region" description="Helical" evidence="7">
    <location>
        <begin position="304"/>
        <end position="323"/>
    </location>
</feature>
<dbReference type="NCBIfam" id="TIGR00711">
    <property type="entry name" value="efflux_EmrB"/>
    <property type="match status" value="1"/>
</dbReference>
<dbReference type="InterPro" id="IPR004638">
    <property type="entry name" value="EmrB-like"/>
</dbReference>
<feature type="domain" description="Major facilitator superfamily (MFS) profile" evidence="8">
    <location>
        <begin position="11"/>
        <end position="523"/>
    </location>
</feature>
<keyword evidence="6 7" id="KW-0472">Membrane</keyword>
<feature type="transmembrane region" description="Helical" evidence="7">
    <location>
        <begin position="12"/>
        <end position="34"/>
    </location>
</feature>
<evidence type="ECO:0000256" key="6">
    <source>
        <dbReference type="ARBA" id="ARBA00023136"/>
    </source>
</evidence>
<dbReference type="PRINTS" id="PR01036">
    <property type="entry name" value="TCRTETB"/>
</dbReference>
<organism evidence="9 10">
    <name type="scientific">Amycolatopsis plumensis</name>
    <dbReference type="NCBI Taxonomy" id="236508"/>
    <lineage>
        <taxon>Bacteria</taxon>
        <taxon>Bacillati</taxon>
        <taxon>Actinomycetota</taxon>
        <taxon>Actinomycetes</taxon>
        <taxon>Pseudonocardiales</taxon>
        <taxon>Pseudonocardiaceae</taxon>
        <taxon>Amycolatopsis</taxon>
    </lineage>
</organism>
<keyword evidence="2" id="KW-0813">Transport</keyword>
<evidence type="ECO:0000256" key="3">
    <source>
        <dbReference type="ARBA" id="ARBA00022475"/>
    </source>
</evidence>
<feature type="transmembrane region" description="Helical" evidence="7">
    <location>
        <begin position="227"/>
        <end position="249"/>
    </location>
</feature>
<dbReference type="Gene3D" id="1.20.1720.10">
    <property type="entry name" value="Multidrug resistance protein D"/>
    <property type="match status" value="1"/>
</dbReference>
<dbReference type="Pfam" id="PF07690">
    <property type="entry name" value="MFS_1"/>
    <property type="match status" value="1"/>
</dbReference>